<keyword evidence="14 16" id="KW-0472">Membrane</keyword>
<feature type="domain" description="Potassium channel" evidence="17">
    <location>
        <begin position="293"/>
        <end position="365"/>
    </location>
</feature>
<keyword evidence="10" id="KW-0106">Calcium</keyword>
<dbReference type="GO" id="GO:0030007">
    <property type="term" value="P:intracellular potassium ion homeostasis"/>
    <property type="evidence" value="ECO:0007669"/>
    <property type="project" value="UniProtKB-ARBA"/>
</dbReference>
<keyword evidence="3" id="KW-0813">Transport</keyword>
<feature type="transmembrane region" description="Helical" evidence="16">
    <location>
        <begin position="287"/>
        <end position="306"/>
    </location>
</feature>
<keyword evidence="9" id="KW-0631">Potassium channel</keyword>
<evidence type="ECO:0000256" key="2">
    <source>
        <dbReference type="ARBA" id="ARBA00010159"/>
    </source>
</evidence>
<comment type="similarity">
    <text evidence="2">Belongs to the two pore domain potassium channel (TC 1.A.1.7) family.</text>
</comment>
<evidence type="ECO:0000256" key="8">
    <source>
        <dbReference type="ARBA" id="ARBA00022737"/>
    </source>
</evidence>
<dbReference type="PRINTS" id="PR01333">
    <property type="entry name" value="2POREKCHANEL"/>
</dbReference>
<dbReference type="AlphaFoldDB" id="A5B5U7"/>
<feature type="domain" description="Potassium channel" evidence="17">
    <location>
        <begin position="171"/>
        <end position="252"/>
    </location>
</feature>
<evidence type="ECO:0000256" key="16">
    <source>
        <dbReference type="SAM" id="Phobius"/>
    </source>
</evidence>
<evidence type="ECO:0000256" key="13">
    <source>
        <dbReference type="ARBA" id="ARBA00023065"/>
    </source>
</evidence>
<sequence length="457" mass="50778">MPTSQMRREELGRLCFARIARCVALNFRASSTVSEAYEFCDLFLDFAVVDDVLFLDFLLGLSFISKFGNWVLSVVDLFASSDPFFVVLTHPAFMGLVEIIVSKVGDTPLISRYSGPISRTNQKGTLKRSRLRRCKSALPEYNLPDTNKAASSPRSESRIQGLHPSLIKVIIVLSIYLGAGTLCFYLARHWMKGKKTNGVLDAVYFCVVTMSTVGYGDLVPDSAATKLLACAFVFTGMALIALSLSKAADYLVEKQEMLLIRALYMPKHVGMAEILKEMETNKVRYKCLMVFLLLLLIITCGTVFLAKVEKLSFVDAFYCVCSTITTLGYGDVSFSTEAGRAFAVLWILFGTISLAQFFLYVAELNTERRQKKLAKWVLGRKMTNVDLEVADLDDDGVVDVSDFIIYKLKEMGKISQEDISLVMGEFEELDIDQSGTLSATDLTLAQSQPVEEEATPP</sequence>
<evidence type="ECO:0000256" key="9">
    <source>
        <dbReference type="ARBA" id="ARBA00022826"/>
    </source>
</evidence>
<dbReference type="GO" id="GO:0005774">
    <property type="term" value="C:vacuolar membrane"/>
    <property type="evidence" value="ECO:0007669"/>
    <property type="project" value="UniProtKB-SubCell"/>
</dbReference>
<organism evidence="18">
    <name type="scientific">Vitis vinifera</name>
    <name type="common">Grape</name>
    <dbReference type="NCBI Taxonomy" id="29760"/>
    <lineage>
        <taxon>Eukaryota</taxon>
        <taxon>Viridiplantae</taxon>
        <taxon>Streptophyta</taxon>
        <taxon>Embryophyta</taxon>
        <taxon>Tracheophyta</taxon>
        <taxon>Spermatophyta</taxon>
        <taxon>Magnoliopsida</taxon>
        <taxon>eudicotyledons</taxon>
        <taxon>Gunneridae</taxon>
        <taxon>Pentapetalae</taxon>
        <taxon>rosids</taxon>
        <taxon>Vitales</taxon>
        <taxon>Vitaceae</taxon>
        <taxon>Viteae</taxon>
        <taxon>Vitis</taxon>
    </lineage>
</organism>
<keyword evidence="15" id="KW-0407">Ion channel</keyword>
<name>A5B5U7_VITVI</name>
<dbReference type="FunFam" id="1.10.287.70:FF:000128">
    <property type="entry name" value="Two-pore potassium channel 1"/>
    <property type="match status" value="1"/>
</dbReference>
<evidence type="ECO:0000256" key="6">
    <source>
        <dbReference type="ARBA" id="ARBA00022692"/>
    </source>
</evidence>
<dbReference type="PANTHER" id="PTHR11003:SF291">
    <property type="entry name" value="IP11374P"/>
    <property type="match status" value="1"/>
</dbReference>
<feature type="transmembrane region" description="Helical" evidence="16">
    <location>
        <begin position="341"/>
        <end position="362"/>
    </location>
</feature>
<dbReference type="InterPro" id="IPR003280">
    <property type="entry name" value="2pore_dom_K_chnl"/>
</dbReference>
<dbReference type="GO" id="GO:0046872">
    <property type="term" value="F:metal ion binding"/>
    <property type="evidence" value="ECO:0007669"/>
    <property type="project" value="UniProtKB-KW"/>
</dbReference>
<dbReference type="Gene3D" id="1.10.287.70">
    <property type="match status" value="2"/>
</dbReference>
<dbReference type="SUPFAM" id="SSF47473">
    <property type="entry name" value="EF-hand"/>
    <property type="match status" value="1"/>
</dbReference>
<dbReference type="GO" id="GO:0005267">
    <property type="term" value="F:potassium channel activity"/>
    <property type="evidence" value="ECO:0007669"/>
    <property type="project" value="UniProtKB-KW"/>
</dbReference>
<keyword evidence="5" id="KW-0926">Vacuole</keyword>
<proteinExistence type="inferred from homology"/>
<evidence type="ECO:0000313" key="18">
    <source>
        <dbReference type="EMBL" id="CAN63184.1"/>
    </source>
</evidence>
<keyword evidence="8" id="KW-0677">Repeat</keyword>
<accession>A5B5U7</accession>
<protein>
    <recommendedName>
        <fullName evidence="17">Potassium channel domain-containing protein</fullName>
    </recommendedName>
</protein>
<dbReference type="PROSITE" id="PS00018">
    <property type="entry name" value="EF_HAND_1"/>
    <property type="match status" value="2"/>
</dbReference>
<dbReference type="EMBL" id="AM447652">
    <property type="protein sequence ID" value="CAN63184.1"/>
    <property type="molecule type" value="Genomic_DNA"/>
</dbReference>
<dbReference type="SUPFAM" id="SSF81324">
    <property type="entry name" value="Voltage-gated potassium channels"/>
    <property type="match status" value="2"/>
</dbReference>
<evidence type="ECO:0000256" key="7">
    <source>
        <dbReference type="ARBA" id="ARBA00022723"/>
    </source>
</evidence>
<reference evidence="18" key="1">
    <citation type="journal article" date="2007" name="PLoS ONE">
        <title>The first genome sequence of an elite grapevine cultivar (Pinot noir Vitis vinifera L.): coping with a highly heterozygous genome.</title>
        <authorList>
            <person name="Velasco R."/>
            <person name="Zharkikh A."/>
            <person name="Troggio M."/>
            <person name="Cartwright D.A."/>
            <person name="Cestaro A."/>
            <person name="Pruss D."/>
            <person name="Pindo M."/>
            <person name="FitzGerald L.M."/>
            <person name="Vezzulli S."/>
            <person name="Reid J."/>
            <person name="Malacarne G."/>
            <person name="Iliev D."/>
            <person name="Coppola G."/>
            <person name="Wardell B."/>
            <person name="Micheletti D."/>
            <person name="Macalma T."/>
            <person name="Facci M."/>
            <person name="Mitchell J.T."/>
            <person name="Perazzolli M."/>
            <person name="Eldredge G."/>
            <person name="Gatto P."/>
            <person name="Oyzerski R."/>
            <person name="Moretto M."/>
            <person name="Gutin N."/>
            <person name="Stefanini M."/>
            <person name="Chen Y."/>
            <person name="Segala C."/>
            <person name="Davenport C."/>
            <person name="Dematte L."/>
            <person name="Mraz A."/>
            <person name="Battilana J."/>
            <person name="Stormo K."/>
            <person name="Costa F."/>
            <person name="Tao Q."/>
            <person name="Si-Ammour A."/>
            <person name="Harkins T."/>
            <person name="Lackey A."/>
            <person name="Perbost C."/>
            <person name="Taillon B."/>
            <person name="Stella A."/>
            <person name="Solovyev V."/>
            <person name="Fawcett J.A."/>
            <person name="Sterck L."/>
            <person name="Vandepoele K."/>
            <person name="Grando S.M."/>
            <person name="Toppo S."/>
            <person name="Moser C."/>
            <person name="Lanchbury J."/>
            <person name="Bogden R."/>
            <person name="Skolnick M."/>
            <person name="Sgaramella V."/>
            <person name="Bhatnagar S.K."/>
            <person name="Fontana P."/>
            <person name="Gutin A."/>
            <person name="Van de Peer Y."/>
            <person name="Salamini F."/>
            <person name="Viola R."/>
        </authorList>
    </citation>
    <scope>NUCLEOTIDE SEQUENCE</scope>
</reference>
<dbReference type="PANTHER" id="PTHR11003">
    <property type="entry name" value="POTASSIUM CHANNEL, SUBFAMILY K"/>
    <property type="match status" value="1"/>
</dbReference>
<evidence type="ECO:0000256" key="5">
    <source>
        <dbReference type="ARBA" id="ARBA00022554"/>
    </source>
</evidence>
<keyword evidence="6 16" id="KW-0812">Transmembrane</keyword>
<feature type="transmembrane region" description="Helical" evidence="16">
    <location>
        <begin position="166"/>
        <end position="187"/>
    </location>
</feature>
<feature type="transmembrane region" description="Helical" evidence="16">
    <location>
        <begin position="224"/>
        <end position="244"/>
    </location>
</feature>
<keyword evidence="4" id="KW-0633">Potassium transport</keyword>
<keyword evidence="7" id="KW-0479">Metal-binding</keyword>
<gene>
    <name evidence="18" type="ORF">VITISV_029268</name>
</gene>
<evidence type="ECO:0000259" key="17">
    <source>
        <dbReference type="Pfam" id="PF07885"/>
    </source>
</evidence>
<dbReference type="InterPro" id="IPR011992">
    <property type="entry name" value="EF-hand-dom_pair"/>
</dbReference>
<evidence type="ECO:0000256" key="14">
    <source>
        <dbReference type="ARBA" id="ARBA00023136"/>
    </source>
</evidence>
<dbReference type="ExpressionAtlas" id="A5B5U7">
    <property type="expression patterns" value="baseline and differential"/>
</dbReference>
<evidence type="ECO:0000256" key="11">
    <source>
        <dbReference type="ARBA" id="ARBA00022958"/>
    </source>
</evidence>
<keyword evidence="12 16" id="KW-1133">Transmembrane helix</keyword>
<keyword evidence="11" id="KW-0630">Potassium</keyword>
<evidence type="ECO:0000256" key="10">
    <source>
        <dbReference type="ARBA" id="ARBA00022837"/>
    </source>
</evidence>
<dbReference type="OrthoDB" id="415460at2759"/>
<dbReference type="FunFam" id="1.10.287.70:FF:000127">
    <property type="entry name" value="Calcium-activated outward-rectifying potassium channel 1"/>
    <property type="match status" value="1"/>
</dbReference>
<evidence type="ECO:0000256" key="1">
    <source>
        <dbReference type="ARBA" id="ARBA00004128"/>
    </source>
</evidence>
<evidence type="ECO:0000256" key="4">
    <source>
        <dbReference type="ARBA" id="ARBA00022538"/>
    </source>
</evidence>
<dbReference type="Pfam" id="PF07885">
    <property type="entry name" value="Ion_trans_2"/>
    <property type="match status" value="2"/>
</dbReference>
<evidence type="ECO:0000256" key="15">
    <source>
        <dbReference type="ARBA" id="ARBA00023303"/>
    </source>
</evidence>
<evidence type="ECO:0000256" key="12">
    <source>
        <dbReference type="ARBA" id="ARBA00022989"/>
    </source>
</evidence>
<evidence type="ECO:0000256" key="3">
    <source>
        <dbReference type="ARBA" id="ARBA00022448"/>
    </source>
</evidence>
<dbReference type="InterPro" id="IPR018247">
    <property type="entry name" value="EF_Hand_1_Ca_BS"/>
</dbReference>
<keyword evidence="13" id="KW-0406">Ion transport</keyword>
<dbReference type="InterPro" id="IPR013099">
    <property type="entry name" value="K_chnl_dom"/>
</dbReference>
<comment type="subcellular location">
    <subcellularLocation>
        <location evidence="1">Vacuole membrane</location>
        <topology evidence="1">Multi-pass membrane protein</topology>
    </subcellularLocation>
</comment>